<comment type="cofactor">
    <cofactor evidence="1">
        <name>FMN</name>
        <dbReference type="ChEBI" id="CHEBI:58210"/>
    </cofactor>
</comment>
<evidence type="ECO:0000256" key="11">
    <source>
        <dbReference type="ARBA" id="ARBA00039088"/>
    </source>
</evidence>
<dbReference type="PRINTS" id="PR00371">
    <property type="entry name" value="FPNCR"/>
</dbReference>
<dbReference type="Pfam" id="PF00258">
    <property type="entry name" value="Flavodoxin_1"/>
    <property type="match status" value="1"/>
</dbReference>
<dbReference type="InterPro" id="IPR001433">
    <property type="entry name" value="OxRdtase_FAD/NAD-bd"/>
</dbReference>
<dbReference type="InterPro" id="IPR017927">
    <property type="entry name" value="FAD-bd_FR_type"/>
</dbReference>
<dbReference type="GO" id="GO:0009086">
    <property type="term" value="P:methionine biosynthetic process"/>
    <property type="evidence" value="ECO:0007669"/>
    <property type="project" value="UniProtKB-KW"/>
</dbReference>
<dbReference type="GO" id="GO:0050660">
    <property type="term" value="F:flavin adenine dinucleotide binding"/>
    <property type="evidence" value="ECO:0007669"/>
    <property type="project" value="TreeGrafter"/>
</dbReference>
<dbReference type="Proteomes" id="UP001487740">
    <property type="component" value="Unassembled WGS sequence"/>
</dbReference>
<dbReference type="CDD" id="cd06203">
    <property type="entry name" value="methionine_synthase_red"/>
    <property type="match status" value="1"/>
</dbReference>
<dbReference type="GO" id="GO:0030586">
    <property type="term" value="F:[methionine synthase] reductase (NADPH) activity"/>
    <property type="evidence" value="ECO:0007669"/>
    <property type="project" value="UniProtKB-EC"/>
</dbReference>
<dbReference type="InterPro" id="IPR008254">
    <property type="entry name" value="Flavodoxin/NO_synth"/>
</dbReference>
<dbReference type="InterPro" id="IPR017938">
    <property type="entry name" value="Riboflavin_synthase-like_b-brl"/>
</dbReference>
<evidence type="ECO:0000313" key="17">
    <source>
        <dbReference type="Proteomes" id="UP001487740"/>
    </source>
</evidence>
<dbReference type="GO" id="GO:0050667">
    <property type="term" value="P:homocysteine metabolic process"/>
    <property type="evidence" value="ECO:0007669"/>
    <property type="project" value="TreeGrafter"/>
</dbReference>
<dbReference type="Pfam" id="PF00667">
    <property type="entry name" value="FAD_binding_1"/>
    <property type="match status" value="1"/>
</dbReference>
<keyword evidence="17" id="KW-1185">Reference proteome</keyword>
<dbReference type="InterPro" id="IPR039261">
    <property type="entry name" value="FNR_nucleotide-bd"/>
</dbReference>
<evidence type="ECO:0000256" key="5">
    <source>
        <dbReference type="ARBA" id="ARBA00022643"/>
    </source>
</evidence>
<sequence>MVVEADIPKVLLLYASQTGNAQAIAESLSEQLGQAGIVVQVKCCSQLDSTSALLQVSCLVVVASTTGDGDPPDSARKLWKQLKKWQSAPLTHLSYTVLGLGDTNYNNFCNFGKSVDKQLNSLGAQSFYRCGWADDGTGLELVVEPWCEGLEVALKLHLSSLSMQEPTPPEPAADGDDSSESVSRTTGNNEEFNCNQKYKGPLCENNRKLEMAISSENEDVVCKIMAHYSIDMLPHHEVEHLPLRCCAFPKDDPLSIPVLPAPYLSLTLTEDCDTPQTTASSGTLPVAASQVFKAQVIKIRQLTHPTAVKTALEFTLRLPEEGIHYHPGDAIGILVKNTQKEVELLLGLLGLTEIADEGCELSIIPGTKKRAAAIPSFLPCKSSLRYLLEYCVDIRAVPKKPLLRALAEYTTNPCEQRRLLELVSKEGAGEYTHHVREACLSTLDLLMFFRSCRPPVTTLLEHLPRLLPRPYSAASSPLAMPNHLTFVFNVVEIPQGKSVAFSRQGVCTGWLASLASGNCENVEPVPPSVLAIKDVEQALSNFTLASSEDVFIDIYLRSNQSFRPPTDSSTPVVMVGPGTGVAPFLGFLKHRQKVGVGVGEWWLFYGCRHKDKDFLYQKELRELEEEGVLNHFMVSYSRENDSPRYVQDNLIKYGKSLAPLLDKAIVYVCGDAHNMAKDVFEAFVSVLMNHKELTEVNARKMMTKMQLDKRYLQDVWT</sequence>
<dbReference type="PANTHER" id="PTHR19384">
    <property type="entry name" value="NITRIC OXIDE SYNTHASE-RELATED"/>
    <property type="match status" value="1"/>
</dbReference>
<dbReference type="InterPro" id="IPR003097">
    <property type="entry name" value="CysJ-like_FAD-binding"/>
</dbReference>
<evidence type="ECO:0000256" key="10">
    <source>
        <dbReference type="ARBA" id="ARBA00023167"/>
    </source>
</evidence>
<dbReference type="Pfam" id="PF00175">
    <property type="entry name" value="NAD_binding_1"/>
    <property type="match status" value="1"/>
</dbReference>
<evidence type="ECO:0000259" key="14">
    <source>
        <dbReference type="PROSITE" id="PS50902"/>
    </source>
</evidence>
<dbReference type="FunFam" id="3.40.50.360:FF:000059">
    <property type="entry name" value="5-methyltetrahydrofolate-homocysteine methyltransferase reductase"/>
    <property type="match status" value="1"/>
</dbReference>
<dbReference type="EC" id="1.16.1.8" evidence="11"/>
<dbReference type="AlphaFoldDB" id="A0AAW0UPJ4"/>
<name>A0AAW0UPJ4_SCYPA</name>
<evidence type="ECO:0000256" key="3">
    <source>
        <dbReference type="ARBA" id="ARBA00022605"/>
    </source>
</evidence>
<dbReference type="FunFam" id="3.40.50.80:FF:000001">
    <property type="entry name" value="NADPH--cytochrome P450 reductase 1"/>
    <property type="match status" value="1"/>
</dbReference>
<keyword evidence="4" id="KW-0285">Flavoprotein</keyword>
<keyword evidence="3" id="KW-0028">Amino-acid biosynthesis</keyword>
<reference evidence="16 17" key="1">
    <citation type="submission" date="2023-03" db="EMBL/GenBank/DDBJ databases">
        <title>High-quality genome of Scylla paramamosain provides insights in environmental adaptation.</title>
        <authorList>
            <person name="Zhang L."/>
        </authorList>
    </citation>
    <scope>NUCLEOTIDE SEQUENCE [LARGE SCALE GENOMIC DNA]</scope>
    <source>
        <strain evidence="16">LZ_2023a</strain>
        <tissue evidence="16">Muscle</tissue>
    </source>
</reference>
<dbReference type="FunFam" id="1.20.990.10:FF:000007">
    <property type="entry name" value="Methionine synthase reductase"/>
    <property type="match status" value="1"/>
</dbReference>
<evidence type="ECO:0000256" key="4">
    <source>
        <dbReference type="ARBA" id="ARBA00022630"/>
    </source>
</evidence>
<dbReference type="InterPro" id="IPR023173">
    <property type="entry name" value="NADPH_Cyt_P450_Rdtase_alpha"/>
</dbReference>
<dbReference type="PROSITE" id="PS51384">
    <property type="entry name" value="FAD_FR"/>
    <property type="match status" value="1"/>
</dbReference>
<evidence type="ECO:0000259" key="15">
    <source>
        <dbReference type="PROSITE" id="PS51384"/>
    </source>
</evidence>
<dbReference type="InterPro" id="IPR001709">
    <property type="entry name" value="Flavoprot_Pyr_Nucl_cyt_Rdtase"/>
</dbReference>
<evidence type="ECO:0000256" key="13">
    <source>
        <dbReference type="SAM" id="MobiDB-lite"/>
    </source>
</evidence>
<feature type="compositionally biased region" description="Polar residues" evidence="13">
    <location>
        <begin position="180"/>
        <end position="193"/>
    </location>
</feature>
<dbReference type="Gene3D" id="3.40.50.360">
    <property type="match status" value="1"/>
</dbReference>
<evidence type="ECO:0000256" key="2">
    <source>
        <dbReference type="ARBA" id="ARBA00001974"/>
    </source>
</evidence>
<gene>
    <name evidence="16" type="ORF">O3P69_002853</name>
</gene>
<accession>A0AAW0UPJ4</accession>
<dbReference type="PRINTS" id="PR00369">
    <property type="entry name" value="FLAVODOXIN"/>
</dbReference>
<dbReference type="InterPro" id="IPR001094">
    <property type="entry name" value="Flavdoxin-like"/>
</dbReference>
<keyword evidence="5" id="KW-0288">FMN</keyword>
<comment type="caution">
    <text evidence="16">The sequence shown here is derived from an EMBL/GenBank/DDBJ whole genome shotgun (WGS) entry which is preliminary data.</text>
</comment>
<keyword evidence="8" id="KW-0521">NADP</keyword>
<evidence type="ECO:0000256" key="9">
    <source>
        <dbReference type="ARBA" id="ARBA00023002"/>
    </source>
</evidence>
<dbReference type="PANTHER" id="PTHR19384:SF84">
    <property type="entry name" value="METHIONINE SYNTHASE REDUCTASE"/>
    <property type="match status" value="1"/>
</dbReference>
<keyword evidence="7" id="KW-0274">FAD</keyword>
<keyword evidence="10" id="KW-0486">Methionine biosynthesis</keyword>
<dbReference type="GO" id="GO:0005829">
    <property type="term" value="C:cytosol"/>
    <property type="evidence" value="ECO:0007669"/>
    <property type="project" value="TreeGrafter"/>
</dbReference>
<dbReference type="Gene3D" id="2.40.30.10">
    <property type="entry name" value="Translation factors"/>
    <property type="match status" value="1"/>
</dbReference>
<proteinExistence type="predicted"/>
<evidence type="ECO:0000256" key="7">
    <source>
        <dbReference type="ARBA" id="ARBA00022827"/>
    </source>
</evidence>
<evidence type="ECO:0000256" key="12">
    <source>
        <dbReference type="ARBA" id="ARBA00040659"/>
    </source>
</evidence>
<dbReference type="PROSITE" id="PS50902">
    <property type="entry name" value="FLAVODOXIN_LIKE"/>
    <property type="match status" value="1"/>
</dbReference>
<evidence type="ECO:0000256" key="6">
    <source>
        <dbReference type="ARBA" id="ARBA00022691"/>
    </source>
</evidence>
<organism evidence="16 17">
    <name type="scientific">Scylla paramamosain</name>
    <name type="common">Mud crab</name>
    <dbReference type="NCBI Taxonomy" id="85552"/>
    <lineage>
        <taxon>Eukaryota</taxon>
        <taxon>Metazoa</taxon>
        <taxon>Ecdysozoa</taxon>
        <taxon>Arthropoda</taxon>
        <taxon>Crustacea</taxon>
        <taxon>Multicrustacea</taxon>
        <taxon>Malacostraca</taxon>
        <taxon>Eumalacostraca</taxon>
        <taxon>Eucarida</taxon>
        <taxon>Decapoda</taxon>
        <taxon>Pleocyemata</taxon>
        <taxon>Brachyura</taxon>
        <taxon>Eubrachyura</taxon>
        <taxon>Portunoidea</taxon>
        <taxon>Portunidae</taxon>
        <taxon>Portuninae</taxon>
        <taxon>Scylla</taxon>
    </lineage>
</organism>
<dbReference type="SUPFAM" id="SSF52343">
    <property type="entry name" value="Ferredoxin reductase-like, C-terminal NADP-linked domain"/>
    <property type="match status" value="1"/>
</dbReference>
<evidence type="ECO:0000256" key="8">
    <source>
        <dbReference type="ARBA" id="ARBA00022857"/>
    </source>
</evidence>
<dbReference type="GO" id="GO:0010181">
    <property type="term" value="F:FMN binding"/>
    <property type="evidence" value="ECO:0007669"/>
    <property type="project" value="InterPro"/>
</dbReference>
<keyword evidence="6" id="KW-0949">S-adenosyl-L-methionine</keyword>
<evidence type="ECO:0000256" key="1">
    <source>
        <dbReference type="ARBA" id="ARBA00001917"/>
    </source>
</evidence>
<comment type="cofactor">
    <cofactor evidence="2">
        <name>FAD</name>
        <dbReference type="ChEBI" id="CHEBI:57692"/>
    </cofactor>
</comment>
<protein>
    <recommendedName>
        <fullName evidence="12">Methionine synthase reductase</fullName>
        <ecNumber evidence="11">1.16.1.8</ecNumber>
    </recommendedName>
</protein>
<feature type="domain" description="FAD-binding FR-type" evidence="15">
    <location>
        <begin position="289"/>
        <end position="545"/>
    </location>
</feature>
<keyword evidence="9" id="KW-0560">Oxidoreductase</keyword>
<dbReference type="EMBL" id="JARAKH010000009">
    <property type="protein sequence ID" value="KAK8401366.1"/>
    <property type="molecule type" value="Genomic_DNA"/>
</dbReference>
<dbReference type="SUPFAM" id="SSF52218">
    <property type="entry name" value="Flavoproteins"/>
    <property type="match status" value="1"/>
</dbReference>
<dbReference type="Gene3D" id="3.40.50.80">
    <property type="entry name" value="Nucleotide-binding domain of ferredoxin-NADP reductase (FNR) module"/>
    <property type="match status" value="1"/>
</dbReference>
<evidence type="ECO:0000313" key="16">
    <source>
        <dbReference type="EMBL" id="KAK8401366.1"/>
    </source>
</evidence>
<dbReference type="InterPro" id="IPR029039">
    <property type="entry name" value="Flavoprotein-like_sf"/>
</dbReference>
<dbReference type="Gene3D" id="1.20.990.10">
    <property type="entry name" value="NADPH-cytochrome p450 Reductase, Chain A, domain 3"/>
    <property type="match status" value="1"/>
</dbReference>
<dbReference type="SUPFAM" id="SSF63380">
    <property type="entry name" value="Riboflavin synthase domain-like"/>
    <property type="match status" value="1"/>
</dbReference>
<feature type="domain" description="Flavodoxin-like" evidence="14">
    <location>
        <begin position="10"/>
        <end position="151"/>
    </location>
</feature>
<feature type="region of interest" description="Disordered" evidence="13">
    <location>
        <begin position="162"/>
        <end position="193"/>
    </location>
</feature>